<dbReference type="PROSITE" id="PS51352">
    <property type="entry name" value="THIOREDOXIN_2"/>
    <property type="match status" value="1"/>
</dbReference>
<reference evidence="2 4" key="2">
    <citation type="submission" date="2017-05" db="EMBL/GenBank/DDBJ databases">
        <authorList>
            <person name="Blom J."/>
        </authorList>
    </citation>
    <scope>NUCLEOTIDE SEQUENCE [LARGE SCALE GENOMIC DNA]</scope>
    <source>
        <strain evidence="2">PD885</strain>
    </source>
</reference>
<dbReference type="STRING" id="48664.BER92_01820"/>
<reference evidence="3 5" key="1">
    <citation type="submission" date="2017-05" db="EMBL/GenBank/DDBJ databases">
        <authorList>
            <person name="Song R."/>
            <person name="Chenine A.L."/>
            <person name="Ruprecht R.M."/>
        </authorList>
    </citation>
    <scope>NUCLEOTIDE SEQUENCE [LARGE SCALE GENOMIC DNA]</scope>
    <source>
        <strain evidence="3">PD5205</strain>
    </source>
</reference>
<dbReference type="eggNOG" id="COG0526">
    <property type="taxonomic scope" value="Bacteria"/>
</dbReference>
<dbReference type="Proteomes" id="UP000195953">
    <property type="component" value="Chromosome 1"/>
</dbReference>
<dbReference type="EMBL" id="LT853882">
    <property type="protein sequence ID" value="SMR00856.1"/>
    <property type="molecule type" value="Genomic_DNA"/>
</dbReference>
<name>A0A1Y6GQN5_9XANT</name>
<dbReference type="InterPro" id="IPR036249">
    <property type="entry name" value="Thioredoxin-like_sf"/>
</dbReference>
<dbReference type="Proteomes" id="UP000195877">
    <property type="component" value="Chromosome 1"/>
</dbReference>
<dbReference type="Gene3D" id="3.40.30.10">
    <property type="entry name" value="Glutaredoxin"/>
    <property type="match status" value="1"/>
</dbReference>
<dbReference type="SUPFAM" id="SSF52833">
    <property type="entry name" value="Thioredoxin-like"/>
    <property type="match status" value="1"/>
</dbReference>
<dbReference type="EMBL" id="LT853885">
    <property type="protein sequence ID" value="SMR01695.1"/>
    <property type="molecule type" value="Genomic_DNA"/>
</dbReference>
<protein>
    <submittedName>
        <fullName evidence="3">Thioredoxin</fullName>
    </submittedName>
</protein>
<dbReference type="Pfam" id="PF00085">
    <property type="entry name" value="Thioredoxin"/>
    <property type="match status" value="1"/>
</dbReference>
<organism evidence="3 5">
    <name type="scientific">Xanthomonas fragariae</name>
    <dbReference type="NCBI Taxonomy" id="48664"/>
    <lineage>
        <taxon>Bacteria</taxon>
        <taxon>Pseudomonadati</taxon>
        <taxon>Pseudomonadota</taxon>
        <taxon>Gammaproteobacteria</taxon>
        <taxon>Lysobacterales</taxon>
        <taxon>Lysobacteraceae</taxon>
        <taxon>Xanthomonas</taxon>
    </lineage>
</organism>
<dbReference type="CDD" id="cd02947">
    <property type="entry name" value="TRX_family"/>
    <property type="match status" value="1"/>
</dbReference>
<accession>A0A1Y6GQN5</accession>
<evidence type="ECO:0000313" key="5">
    <source>
        <dbReference type="Proteomes" id="UP000195953"/>
    </source>
</evidence>
<dbReference type="AlphaFoldDB" id="A0A1Y6GQN5"/>
<gene>
    <name evidence="2" type="primary">trxA_3</name>
    <name evidence="3" type="ORF">PD5205_00375</name>
    <name evidence="2" type="ORF">PD885_03635</name>
</gene>
<sequence length="109" mass="11877">MMQTITVTSPEHYTTSLAAHPRALVDFYKDNCPGCRMLDMSLSKFAASAAADGVALLKVKLEVVGEEFFRNLGLRQTPTLALYRDGSEVARLPGFQSPAQVETAVKSQL</sequence>
<evidence type="ECO:0000313" key="2">
    <source>
        <dbReference type="EMBL" id="SMR00856.1"/>
    </source>
</evidence>
<evidence type="ECO:0000259" key="1">
    <source>
        <dbReference type="PROSITE" id="PS51352"/>
    </source>
</evidence>
<keyword evidence="4" id="KW-1185">Reference proteome</keyword>
<evidence type="ECO:0000313" key="4">
    <source>
        <dbReference type="Proteomes" id="UP000195877"/>
    </source>
</evidence>
<proteinExistence type="predicted"/>
<dbReference type="InterPro" id="IPR013766">
    <property type="entry name" value="Thioredoxin_domain"/>
</dbReference>
<evidence type="ECO:0000313" key="3">
    <source>
        <dbReference type="EMBL" id="SMR01695.1"/>
    </source>
</evidence>
<feature type="domain" description="Thioredoxin" evidence="1">
    <location>
        <begin position="1"/>
        <end position="109"/>
    </location>
</feature>